<name>A0AAN8FI23_TRICO</name>
<gene>
    <name evidence="6" type="ORF">GCK32_013984</name>
</gene>
<evidence type="ECO:0000256" key="5">
    <source>
        <dbReference type="SAM" id="SignalP"/>
    </source>
</evidence>
<proteinExistence type="inferred from homology"/>
<dbReference type="Proteomes" id="UP001331761">
    <property type="component" value="Unassembled WGS sequence"/>
</dbReference>
<comment type="similarity">
    <text evidence="2">Belongs to the nematode transthyretin-like family.</text>
</comment>
<evidence type="ECO:0000256" key="4">
    <source>
        <dbReference type="ARBA" id="ARBA00022729"/>
    </source>
</evidence>
<feature type="signal peptide" evidence="5">
    <location>
        <begin position="1"/>
        <end position="31"/>
    </location>
</feature>
<keyword evidence="3" id="KW-0964">Secreted</keyword>
<feature type="chain" id="PRO_5043029840" evidence="5">
    <location>
        <begin position="32"/>
        <end position="154"/>
    </location>
</feature>
<dbReference type="GO" id="GO:0005576">
    <property type="term" value="C:extracellular region"/>
    <property type="evidence" value="ECO:0007669"/>
    <property type="project" value="UniProtKB-SubCell"/>
</dbReference>
<protein>
    <submittedName>
        <fullName evidence="6">TransThyretin family domain</fullName>
    </submittedName>
</protein>
<dbReference type="Gene3D" id="2.60.40.3330">
    <property type="match status" value="1"/>
</dbReference>
<dbReference type="AlphaFoldDB" id="A0AAN8FI23"/>
<accession>A0AAN8FI23</accession>
<evidence type="ECO:0000256" key="2">
    <source>
        <dbReference type="ARBA" id="ARBA00010112"/>
    </source>
</evidence>
<evidence type="ECO:0000313" key="6">
    <source>
        <dbReference type="EMBL" id="KAK5979207.1"/>
    </source>
</evidence>
<dbReference type="PANTHER" id="PTHR21700">
    <property type="entry name" value="TRANSTHYRETIN-LIKE FAMILY PROTEIN-RELATED"/>
    <property type="match status" value="1"/>
</dbReference>
<dbReference type="GO" id="GO:0009986">
    <property type="term" value="C:cell surface"/>
    <property type="evidence" value="ECO:0007669"/>
    <property type="project" value="InterPro"/>
</dbReference>
<dbReference type="InterPro" id="IPR038479">
    <property type="entry name" value="Transthyretin-like_sf"/>
</dbReference>
<keyword evidence="4 5" id="KW-0732">Signal</keyword>
<keyword evidence="7" id="KW-1185">Reference proteome</keyword>
<sequence>MVFISAPQLLTGSSPMQLLVLLLTLVASSSALLGIGRTQSVAVTGRLICNGQPARNIKVKLYEKEAILDKKLDEGKTNENGEFHLSGSKREISTIDPKVNVYHKCNYNGPCYRKFGVTIPDNFVSQGATPQKTYDIGTINLANRFTGETTDCIN</sequence>
<comment type="caution">
    <text evidence="6">The sequence shown here is derived from an EMBL/GenBank/DDBJ whole genome shotgun (WGS) entry which is preliminary data.</text>
</comment>
<dbReference type="PANTHER" id="PTHR21700:SF24">
    <property type="entry name" value="TRANSTHYRETIN-LIKE FAMILY PROTEIN"/>
    <property type="match status" value="1"/>
</dbReference>
<reference evidence="6 7" key="1">
    <citation type="submission" date="2019-10" db="EMBL/GenBank/DDBJ databases">
        <title>Assembly and Annotation for the nematode Trichostrongylus colubriformis.</title>
        <authorList>
            <person name="Martin J."/>
        </authorList>
    </citation>
    <scope>NUCLEOTIDE SEQUENCE [LARGE SCALE GENOMIC DNA]</scope>
    <source>
        <strain evidence="6">G859</strain>
        <tissue evidence="6">Whole worm</tissue>
    </source>
</reference>
<dbReference type="EMBL" id="WIXE01008561">
    <property type="protein sequence ID" value="KAK5979207.1"/>
    <property type="molecule type" value="Genomic_DNA"/>
</dbReference>
<evidence type="ECO:0000256" key="1">
    <source>
        <dbReference type="ARBA" id="ARBA00004613"/>
    </source>
</evidence>
<evidence type="ECO:0000313" key="7">
    <source>
        <dbReference type="Proteomes" id="UP001331761"/>
    </source>
</evidence>
<organism evidence="6 7">
    <name type="scientific">Trichostrongylus colubriformis</name>
    <name type="common">Black scour worm</name>
    <dbReference type="NCBI Taxonomy" id="6319"/>
    <lineage>
        <taxon>Eukaryota</taxon>
        <taxon>Metazoa</taxon>
        <taxon>Ecdysozoa</taxon>
        <taxon>Nematoda</taxon>
        <taxon>Chromadorea</taxon>
        <taxon>Rhabditida</taxon>
        <taxon>Rhabditina</taxon>
        <taxon>Rhabditomorpha</taxon>
        <taxon>Strongyloidea</taxon>
        <taxon>Trichostrongylidae</taxon>
        <taxon>Trichostrongylus</taxon>
    </lineage>
</organism>
<evidence type="ECO:0000256" key="3">
    <source>
        <dbReference type="ARBA" id="ARBA00022525"/>
    </source>
</evidence>
<comment type="subcellular location">
    <subcellularLocation>
        <location evidence="1">Secreted</location>
    </subcellularLocation>
</comment>
<dbReference type="InterPro" id="IPR001534">
    <property type="entry name" value="Transthyretin-like"/>
</dbReference>
<dbReference type="Pfam" id="PF01060">
    <property type="entry name" value="TTR-52"/>
    <property type="match status" value="1"/>
</dbReference>